<dbReference type="SUPFAM" id="SSF53474">
    <property type="entry name" value="alpha/beta-Hydrolases"/>
    <property type="match status" value="1"/>
</dbReference>
<evidence type="ECO:0000256" key="1">
    <source>
        <dbReference type="ARBA" id="ARBA00007169"/>
    </source>
</evidence>
<sequence length="263" mass="28017">MRSGGVAGGWLRVWRPRPSARVRLVCLPPAGGSAAFYQPWAALLPPYVELVAVEPPGHGTRYAEPFATSFDEVRDGVTRAVERLPDRPTAVYGHSMGSVPALEIARALTRGGPPPVALVVSSRDAPSVAAPEQTDLTALEDDALLAVLGGLGGMDERALADRRLMDAVLPVLRADVALLAGYRYRGGPPLECPVRVYAGASDTATTATGLAAWRRENPRDFRLHRLPGGHFFFRGRERPYLARLAADLTRAALGEPGATVTGP</sequence>
<dbReference type="KEGG" id="sroi:IAG44_01865"/>
<accession>A0A7H0I6C2</accession>
<evidence type="ECO:0000313" key="3">
    <source>
        <dbReference type="EMBL" id="QNP68338.1"/>
    </source>
</evidence>
<comment type="similarity">
    <text evidence="1">Belongs to the thioesterase family.</text>
</comment>
<dbReference type="EMBL" id="CP060828">
    <property type="protein sequence ID" value="QNP68338.1"/>
    <property type="molecule type" value="Genomic_DNA"/>
</dbReference>
<reference evidence="3 4" key="1">
    <citation type="submission" date="2020-08" db="EMBL/GenBank/DDBJ databases">
        <title>A novel species.</title>
        <authorList>
            <person name="Gao J."/>
        </authorList>
    </citation>
    <scope>NUCLEOTIDE SEQUENCE [LARGE SCALE GENOMIC DNA]</scope>
    <source>
        <strain evidence="3 4">CRXT-G-22</strain>
    </source>
</reference>
<dbReference type="GO" id="GO:0008610">
    <property type="term" value="P:lipid biosynthetic process"/>
    <property type="evidence" value="ECO:0007669"/>
    <property type="project" value="TreeGrafter"/>
</dbReference>
<keyword evidence="4" id="KW-1185">Reference proteome</keyword>
<dbReference type="RefSeq" id="WP_187745380.1">
    <property type="nucleotide sequence ID" value="NZ_CP060828.1"/>
</dbReference>
<organism evidence="3 4">
    <name type="scientific">Streptomyces roseirectus</name>
    <dbReference type="NCBI Taxonomy" id="2768066"/>
    <lineage>
        <taxon>Bacteria</taxon>
        <taxon>Bacillati</taxon>
        <taxon>Actinomycetota</taxon>
        <taxon>Actinomycetes</taxon>
        <taxon>Kitasatosporales</taxon>
        <taxon>Streptomycetaceae</taxon>
        <taxon>Streptomyces</taxon>
    </lineage>
</organism>
<evidence type="ECO:0000313" key="4">
    <source>
        <dbReference type="Proteomes" id="UP000516052"/>
    </source>
</evidence>
<dbReference type="PANTHER" id="PTHR11487">
    <property type="entry name" value="THIOESTERASE"/>
    <property type="match status" value="1"/>
</dbReference>
<gene>
    <name evidence="3" type="ORF">IAG44_01865</name>
</gene>
<feature type="domain" description="Thioesterase" evidence="2">
    <location>
        <begin position="23"/>
        <end position="235"/>
    </location>
</feature>
<name>A0A7H0I6C2_9ACTN</name>
<dbReference type="InterPro" id="IPR012223">
    <property type="entry name" value="TEII"/>
</dbReference>
<proteinExistence type="inferred from homology"/>
<dbReference type="InterPro" id="IPR029058">
    <property type="entry name" value="AB_hydrolase_fold"/>
</dbReference>
<evidence type="ECO:0000259" key="2">
    <source>
        <dbReference type="Pfam" id="PF00975"/>
    </source>
</evidence>
<dbReference type="Pfam" id="PF00975">
    <property type="entry name" value="Thioesterase"/>
    <property type="match status" value="1"/>
</dbReference>
<dbReference type="PANTHER" id="PTHR11487:SF0">
    <property type="entry name" value="S-ACYL FATTY ACID SYNTHASE THIOESTERASE, MEDIUM CHAIN"/>
    <property type="match status" value="1"/>
</dbReference>
<dbReference type="AlphaFoldDB" id="A0A7H0I6C2"/>
<protein>
    <submittedName>
        <fullName evidence="3">Thioesterase</fullName>
    </submittedName>
</protein>
<dbReference type="Gene3D" id="3.40.50.1820">
    <property type="entry name" value="alpha/beta hydrolase"/>
    <property type="match status" value="1"/>
</dbReference>
<dbReference type="Proteomes" id="UP000516052">
    <property type="component" value="Chromosome"/>
</dbReference>
<dbReference type="InterPro" id="IPR001031">
    <property type="entry name" value="Thioesterase"/>
</dbReference>